<name>A0A919MHH5_9ACTN</name>
<sequence length="204" mass="23075">MSETNLPTPAVVGKRAAEVLTAVFNSDDFDRLRKSSLYYTDCWATFTGYPLIAKWSLKDDSEPLFWEGMRVLALKTAVFELTSGDEHAAELEISAPVDEMVHAILAQFTLVQKMTAALGIQFVHMTDQERFSYKVGGYTDQCYAAAGWGEQNRRYWIGRPEMLRRLDILGELYQSIGFQEEGRSHTHDFSERIDMPETVGATSV</sequence>
<protein>
    <submittedName>
        <fullName evidence="1">Uncharacterized protein</fullName>
    </submittedName>
</protein>
<keyword evidence="2" id="KW-1185">Reference proteome</keyword>
<dbReference type="Proteomes" id="UP000619479">
    <property type="component" value="Unassembled WGS sequence"/>
</dbReference>
<evidence type="ECO:0000313" key="2">
    <source>
        <dbReference type="Proteomes" id="UP000619479"/>
    </source>
</evidence>
<dbReference type="RefSeq" id="WP_203756385.1">
    <property type="nucleotide sequence ID" value="NZ_BAAAUC010000125.1"/>
</dbReference>
<dbReference type="AlphaFoldDB" id="A0A919MHH5"/>
<proteinExistence type="predicted"/>
<dbReference type="EMBL" id="BOMH01000111">
    <property type="protein sequence ID" value="GID71286.1"/>
    <property type="molecule type" value="Genomic_DNA"/>
</dbReference>
<evidence type="ECO:0000313" key="1">
    <source>
        <dbReference type="EMBL" id="GID71286.1"/>
    </source>
</evidence>
<reference evidence="1" key="1">
    <citation type="submission" date="2021-01" db="EMBL/GenBank/DDBJ databases">
        <title>Whole genome shotgun sequence of Actinoplanes cyaneus NBRC 14990.</title>
        <authorList>
            <person name="Komaki H."/>
            <person name="Tamura T."/>
        </authorList>
    </citation>
    <scope>NUCLEOTIDE SEQUENCE</scope>
    <source>
        <strain evidence="1">NBRC 14990</strain>
    </source>
</reference>
<organism evidence="1 2">
    <name type="scientific">Actinoplanes cyaneus</name>
    <dbReference type="NCBI Taxonomy" id="52696"/>
    <lineage>
        <taxon>Bacteria</taxon>
        <taxon>Bacillati</taxon>
        <taxon>Actinomycetota</taxon>
        <taxon>Actinomycetes</taxon>
        <taxon>Micromonosporales</taxon>
        <taxon>Micromonosporaceae</taxon>
        <taxon>Actinoplanes</taxon>
    </lineage>
</organism>
<comment type="caution">
    <text evidence="1">The sequence shown here is derived from an EMBL/GenBank/DDBJ whole genome shotgun (WGS) entry which is preliminary data.</text>
</comment>
<accession>A0A919MHH5</accession>
<gene>
    <name evidence="1" type="ORF">Acy02nite_91670</name>
</gene>